<feature type="domain" description="FAD-binding FR-type" evidence="2">
    <location>
        <begin position="14"/>
        <end position="121"/>
    </location>
</feature>
<dbReference type="Gene3D" id="2.40.30.10">
    <property type="entry name" value="Translation factors"/>
    <property type="match status" value="1"/>
</dbReference>
<dbReference type="PANTHER" id="PTHR43513">
    <property type="entry name" value="DIHYDROOROTATE DEHYDROGENASE B (NAD(+)), ELECTRON TRANSFER SUBUNIT"/>
    <property type="match status" value="1"/>
</dbReference>
<dbReference type="Pfam" id="PF01180">
    <property type="entry name" value="DHO_dh"/>
    <property type="match status" value="1"/>
</dbReference>
<dbReference type="Pfam" id="PF10418">
    <property type="entry name" value="DHODB_Fe-S_bind"/>
    <property type="match status" value="1"/>
</dbReference>
<gene>
    <name evidence="3" type="ORF">M9Y10_006206</name>
</gene>
<dbReference type="EMBL" id="JAPFFF010000012">
    <property type="protein sequence ID" value="KAK8876022.1"/>
    <property type="molecule type" value="Genomic_DNA"/>
</dbReference>
<accession>A0ABR2JFT5</accession>
<dbReference type="InterPro" id="IPR017927">
    <property type="entry name" value="FAD-bd_FR_type"/>
</dbReference>
<evidence type="ECO:0000259" key="2">
    <source>
        <dbReference type="PROSITE" id="PS51384"/>
    </source>
</evidence>
<organism evidence="3 4">
    <name type="scientific">Tritrichomonas musculus</name>
    <dbReference type="NCBI Taxonomy" id="1915356"/>
    <lineage>
        <taxon>Eukaryota</taxon>
        <taxon>Metamonada</taxon>
        <taxon>Parabasalia</taxon>
        <taxon>Tritrichomonadida</taxon>
        <taxon>Tritrichomonadidae</taxon>
        <taxon>Tritrichomonas</taxon>
    </lineage>
</organism>
<dbReference type="InterPro" id="IPR039261">
    <property type="entry name" value="FNR_nucleotide-bd"/>
</dbReference>
<evidence type="ECO:0000313" key="3">
    <source>
        <dbReference type="EMBL" id="KAK8876022.1"/>
    </source>
</evidence>
<dbReference type="HAMAP" id="MF_00224">
    <property type="entry name" value="DHO_dh_type1"/>
    <property type="match status" value="1"/>
</dbReference>
<evidence type="ECO:0000313" key="4">
    <source>
        <dbReference type="Proteomes" id="UP001470230"/>
    </source>
</evidence>
<dbReference type="SUPFAM" id="SSF52343">
    <property type="entry name" value="Ferredoxin reductase-like, C-terminal NADP-linked domain"/>
    <property type="match status" value="1"/>
</dbReference>
<protein>
    <recommendedName>
        <fullName evidence="2">FAD-binding FR-type domain-containing protein</fullName>
    </recommendedName>
</protein>
<dbReference type="InterPro" id="IPR013785">
    <property type="entry name" value="Aldolase_TIM"/>
</dbReference>
<dbReference type="PANTHER" id="PTHR43513:SF3">
    <property type="entry name" value="DIHYDROOROTATE DEHYDROGENASE B (NAD(+)), ELECTRON TRANSFER SUBUNIT-RELATED"/>
    <property type="match status" value="1"/>
</dbReference>
<dbReference type="InterPro" id="IPR049622">
    <property type="entry name" value="Dihydroorotate_DH_I"/>
</dbReference>
<dbReference type="Gene3D" id="2.10.240.10">
    <property type="entry name" value="Dihydroorotate dehydrogenase, electron transfer subunit"/>
    <property type="match status" value="1"/>
</dbReference>
<keyword evidence="4" id="KW-1185">Reference proteome</keyword>
<dbReference type="SUPFAM" id="SSF63380">
    <property type="entry name" value="Riboflavin synthase domain-like"/>
    <property type="match status" value="1"/>
</dbReference>
<dbReference type="InterPro" id="IPR024920">
    <property type="entry name" value="Dihydroorotate_DH_1"/>
</dbReference>
<dbReference type="NCBIfam" id="TIGR01037">
    <property type="entry name" value="pyrD_sub1_fam"/>
    <property type="match status" value="1"/>
</dbReference>
<dbReference type="Proteomes" id="UP001470230">
    <property type="component" value="Unassembled WGS sequence"/>
</dbReference>
<dbReference type="InterPro" id="IPR037117">
    <property type="entry name" value="Dihydroorotate_DH_ele_sf"/>
</dbReference>
<dbReference type="InterPro" id="IPR005720">
    <property type="entry name" value="Dihydroorotate_DH_cat"/>
</dbReference>
<name>A0ABR2JFT5_9EUKA</name>
<sequence>MDEAQIDEKGRGILFSGLAKVLQCSSVSGQSNVYHLEARIALERETQVTPRAGQFYMVKCARSSVYFGRPISVYRAKRPEAKTLIIEFLILEKGQGTKEICSLRSGDDLHLFGPLGNSFTNPDSDKIICIAGGGIGIAPVANFATTLPNSTYDFYASFKSGFYGIEDVKPRNLVITTDDGSAGIKGMLSAALTADVIKEKNYSAVYACGPTPMLSYVKEEAAKAGVPCFLSIEKKMLCGAGACLGCTIRTKIGNKRVCKDGPIFPAEILEFNNPRPSRRAPLPSDVEPDLSVEISGVKFKNPVIAASGTFGFGQDYRGFFDVSLLGGVCSKGLTLEPRAGNGGERIAEVPMGDINSIGLENMGVSRFISTELPRMLQLGCVSIANLAGHDIQSYTEGARLLDATEVAAIELNISCPNVKQGGMAFGISPEAASECVKAVRAATKKPLIVKLSPNAADIASVAIACIKSGADAISLINTIQSIVIDIEDCAPVFDNIKAGLCGPAVRPIALRMVWDVVKAVESLPPAERVPIIALGGIEKWQDAVQFIMAGASAVQVGSATFANPMAMVEIIDGLRDFMASHGYQKIEDFRGIAQK</sequence>
<dbReference type="InterPro" id="IPR033888">
    <property type="entry name" value="DHOD_1B"/>
</dbReference>
<dbReference type="InterPro" id="IPR017938">
    <property type="entry name" value="Riboflavin_synthase-like_b-brl"/>
</dbReference>
<comment type="caution">
    <text evidence="3">The sequence shown here is derived from an EMBL/GenBank/DDBJ whole genome shotgun (WGS) entry which is preliminary data.</text>
</comment>
<dbReference type="Gene3D" id="3.20.20.70">
    <property type="entry name" value="Aldolase class I"/>
    <property type="match status" value="1"/>
</dbReference>
<dbReference type="InterPro" id="IPR019480">
    <property type="entry name" value="Dihydroorotate_DH_Fe-S-bd"/>
</dbReference>
<dbReference type="Gene3D" id="3.40.50.80">
    <property type="entry name" value="Nucleotide-binding domain of ferredoxin-NADP reductase (FNR) module"/>
    <property type="match status" value="1"/>
</dbReference>
<keyword evidence="1" id="KW-0560">Oxidoreductase</keyword>
<dbReference type="PROSITE" id="PS51384">
    <property type="entry name" value="FAD_FR"/>
    <property type="match status" value="1"/>
</dbReference>
<evidence type="ECO:0000256" key="1">
    <source>
        <dbReference type="ARBA" id="ARBA00023002"/>
    </source>
</evidence>
<proteinExistence type="inferred from homology"/>
<reference evidence="3 4" key="1">
    <citation type="submission" date="2024-04" db="EMBL/GenBank/DDBJ databases">
        <title>Tritrichomonas musculus Genome.</title>
        <authorList>
            <person name="Alves-Ferreira E."/>
            <person name="Grigg M."/>
            <person name="Lorenzi H."/>
            <person name="Galac M."/>
        </authorList>
    </citation>
    <scope>NUCLEOTIDE SEQUENCE [LARGE SCALE GENOMIC DNA]</scope>
    <source>
        <strain evidence="3 4">EAF2021</strain>
    </source>
</reference>
<dbReference type="InterPro" id="IPR050353">
    <property type="entry name" value="PyrK_electron_transfer"/>
</dbReference>
<dbReference type="NCBIfam" id="NF005574">
    <property type="entry name" value="PRK07259.1"/>
    <property type="match status" value="1"/>
</dbReference>
<dbReference type="CDD" id="cd04740">
    <property type="entry name" value="DHOD_1B_like"/>
    <property type="match status" value="1"/>
</dbReference>
<dbReference type="SUPFAM" id="SSF51395">
    <property type="entry name" value="FMN-linked oxidoreductases"/>
    <property type="match status" value="1"/>
</dbReference>